<dbReference type="Proteomes" id="UP000256709">
    <property type="component" value="Unassembled WGS sequence"/>
</dbReference>
<protein>
    <recommendedName>
        <fullName evidence="3">RES domain-containing protein</fullName>
    </recommendedName>
</protein>
<organism evidence="1 2">
    <name type="scientific">Subtercola boreus</name>
    <dbReference type="NCBI Taxonomy" id="120213"/>
    <lineage>
        <taxon>Bacteria</taxon>
        <taxon>Bacillati</taxon>
        <taxon>Actinomycetota</taxon>
        <taxon>Actinomycetes</taxon>
        <taxon>Micrococcales</taxon>
        <taxon>Microbacteriaceae</taxon>
        <taxon>Subtercola</taxon>
    </lineage>
</organism>
<evidence type="ECO:0008006" key="3">
    <source>
        <dbReference type="Google" id="ProtNLM"/>
    </source>
</evidence>
<gene>
    <name evidence="1" type="ORF">B7R21_17900</name>
</gene>
<sequence length="123" mass="13814">MQLKEVGLPFVDVESPTTHTFLTEHAPELLLQHDIENLDVAHVRGPNRLLTRAIAGWAYSRTDEHGEPLYAGIRYVSRVGDFECWAVFDGAHVELDSTQDITVDDPALREVANLYHLSFGPMT</sequence>
<comment type="caution">
    <text evidence="1">The sequence shown here is derived from an EMBL/GenBank/DDBJ whole genome shotgun (WGS) entry which is preliminary data.</text>
</comment>
<name>A0A3E0VBY4_9MICO</name>
<evidence type="ECO:0000313" key="2">
    <source>
        <dbReference type="Proteomes" id="UP000256709"/>
    </source>
</evidence>
<accession>A0A3E0VBY4</accession>
<proteinExistence type="predicted"/>
<evidence type="ECO:0000313" key="1">
    <source>
        <dbReference type="EMBL" id="RFA06890.1"/>
    </source>
</evidence>
<dbReference type="AlphaFoldDB" id="A0A3E0VBY4"/>
<reference evidence="1 2" key="1">
    <citation type="submission" date="2017-04" db="EMBL/GenBank/DDBJ databases">
        <title>Comparative genome analysis of Subtercola boreus.</title>
        <authorList>
            <person name="Cho Y.-J."/>
            <person name="Cho A."/>
            <person name="Kim O.-S."/>
            <person name="Lee J.-I."/>
        </authorList>
    </citation>
    <scope>NUCLEOTIDE SEQUENCE [LARGE SCALE GENOMIC DNA]</scope>
    <source>
        <strain evidence="1 2">P27444</strain>
    </source>
</reference>
<dbReference type="EMBL" id="NBXA01000037">
    <property type="protein sequence ID" value="RFA06890.1"/>
    <property type="molecule type" value="Genomic_DNA"/>
</dbReference>